<accession>A0A444TYT9</accession>
<dbReference type="Proteomes" id="UP000289886">
    <property type="component" value="Unassembled WGS sequence"/>
</dbReference>
<evidence type="ECO:0000313" key="1">
    <source>
        <dbReference type="EMBL" id="RXM28095.1"/>
    </source>
</evidence>
<dbReference type="AlphaFoldDB" id="A0A444TYT9"/>
<gene>
    <name evidence="1" type="ORF">EOD39_10048</name>
</gene>
<sequence>MITLEHHILRHPKQSDPGIEYAGSCPTPLNVFLPLLNKSQVSPHEEVYHSSHPEANDRSLKKLASCCYPMVKPYALRSQTLTSHTCPVISLLSSSRTALFLCIYKRWRLPGRSTITAPNTKNFQPSLTYGRSFKPMNVHDYLRPKTVWPILTKGGGFFTNKLDREREGELKSCGAAAEYNLPTQFNGE</sequence>
<evidence type="ECO:0000313" key="2">
    <source>
        <dbReference type="Proteomes" id="UP000289886"/>
    </source>
</evidence>
<dbReference type="EMBL" id="SCEB01215715">
    <property type="protein sequence ID" value="RXM28095.1"/>
    <property type="molecule type" value="Genomic_DNA"/>
</dbReference>
<proteinExistence type="predicted"/>
<protein>
    <submittedName>
        <fullName evidence="1">Uncharacterized protein</fullName>
    </submittedName>
</protein>
<keyword evidence="2" id="KW-1185">Reference proteome</keyword>
<name>A0A444TYT9_ACIRT</name>
<comment type="caution">
    <text evidence="1">The sequence shown here is derived from an EMBL/GenBank/DDBJ whole genome shotgun (WGS) entry which is preliminary data.</text>
</comment>
<organism evidence="1 2">
    <name type="scientific">Acipenser ruthenus</name>
    <name type="common">Sterlet sturgeon</name>
    <dbReference type="NCBI Taxonomy" id="7906"/>
    <lineage>
        <taxon>Eukaryota</taxon>
        <taxon>Metazoa</taxon>
        <taxon>Chordata</taxon>
        <taxon>Craniata</taxon>
        <taxon>Vertebrata</taxon>
        <taxon>Euteleostomi</taxon>
        <taxon>Actinopterygii</taxon>
        <taxon>Chondrostei</taxon>
        <taxon>Acipenseriformes</taxon>
        <taxon>Acipenseridae</taxon>
        <taxon>Acipenser</taxon>
    </lineage>
</organism>
<reference evidence="1 2" key="1">
    <citation type="submission" date="2019-01" db="EMBL/GenBank/DDBJ databases">
        <title>Draft Genome and Complete Hox-Cluster Characterization of the Sterlet Sturgeon (Acipenser ruthenus).</title>
        <authorList>
            <person name="Wei Q."/>
        </authorList>
    </citation>
    <scope>NUCLEOTIDE SEQUENCE [LARGE SCALE GENOMIC DNA]</scope>
    <source>
        <strain evidence="1">WHYD16114868_AA</strain>
        <tissue evidence="1">Blood</tissue>
    </source>
</reference>